<feature type="signal peptide" evidence="2">
    <location>
        <begin position="1"/>
        <end position="18"/>
    </location>
</feature>
<dbReference type="EMBL" id="GL378334">
    <property type="protein sequence ID" value="EFJ49809.1"/>
    <property type="molecule type" value="Genomic_DNA"/>
</dbReference>
<feature type="region of interest" description="Disordered" evidence="1">
    <location>
        <begin position="95"/>
        <end position="128"/>
    </location>
</feature>
<name>D8TSE7_VOLCA</name>
<dbReference type="Proteomes" id="UP000001058">
    <property type="component" value="Unassembled WGS sequence"/>
</dbReference>
<feature type="compositionally biased region" description="Pro residues" evidence="1">
    <location>
        <begin position="100"/>
        <end position="127"/>
    </location>
</feature>
<dbReference type="KEGG" id="vcn:VOLCADRAFT_89650"/>
<dbReference type="OrthoDB" id="537253at2759"/>
<dbReference type="RefSeq" id="XP_002949316.1">
    <property type="nucleotide sequence ID" value="XM_002949270.1"/>
</dbReference>
<dbReference type="GeneID" id="9623896"/>
<evidence type="ECO:0000313" key="3">
    <source>
        <dbReference type="EMBL" id="EFJ49809.1"/>
    </source>
</evidence>
<evidence type="ECO:0000256" key="2">
    <source>
        <dbReference type="SAM" id="SignalP"/>
    </source>
</evidence>
<proteinExistence type="predicted"/>
<keyword evidence="2" id="KW-0732">Signal</keyword>
<feature type="chain" id="PRO_5003123824" evidence="2">
    <location>
        <begin position="19"/>
        <end position="475"/>
    </location>
</feature>
<evidence type="ECO:0000313" key="4">
    <source>
        <dbReference type="Proteomes" id="UP000001058"/>
    </source>
</evidence>
<reference evidence="3 4" key="1">
    <citation type="journal article" date="2010" name="Science">
        <title>Genomic analysis of organismal complexity in the multicellular green alga Volvox carteri.</title>
        <authorList>
            <person name="Prochnik S.E."/>
            <person name="Umen J."/>
            <person name="Nedelcu A.M."/>
            <person name="Hallmann A."/>
            <person name="Miller S.M."/>
            <person name="Nishii I."/>
            <person name="Ferris P."/>
            <person name="Kuo A."/>
            <person name="Mitros T."/>
            <person name="Fritz-Laylin L.K."/>
            <person name="Hellsten U."/>
            <person name="Chapman J."/>
            <person name="Simakov O."/>
            <person name="Rensing S.A."/>
            <person name="Terry A."/>
            <person name="Pangilinan J."/>
            <person name="Kapitonov V."/>
            <person name="Jurka J."/>
            <person name="Salamov A."/>
            <person name="Shapiro H."/>
            <person name="Schmutz J."/>
            <person name="Grimwood J."/>
            <person name="Lindquist E."/>
            <person name="Lucas S."/>
            <person name="Grigoriev I.V."/>
            <person name="Schmitt R."/>
            <person name="Kirk D."/>
            <person name="Rokhsar D.S."/>
        </authorList>
    </citation>
    <scope>NUCLEOTIDE SEQUENCE [LARGE SCALE GENOMIC DNA]</scope>
    <source>
        <strain evidence="4">f. Nagariensis / Eve</strain>
    </source>
</reference>
<dbReference type="InParanoid" id="D8TSE7"/>
<accession>D8TSE7</accession>
<gene>
    <name evidence="3" type="ORF">VOLCADRAFT_89650</name>
</gene>
<sequence length="475" mass="52078">MQQRLILRLVTLLGLASALTVQASVNDLNGQAGPEPAADVQRRQLQERNRDAIFRLRSLLAEHLSQTPATVTPYPPRPANRRRRLLSPARPAYATQCLYEPPPPPSTEPLSPPSTPSSPSAPPPPPSSGRCYLNPMVVAHPDFPEPVEPTNPIEIMLLKTAWTAYQCSFEKRRERCGTYRHPPYDCRWQEDQNRCAVTSDYLLPRLLAYLHCRDDAVLTPFWDRCYTVGKLTGDSDWCGQPDGNWARCWWFPARDGTDEEDVCAPSPQGGVESREAYDELVSQMRNGIWQRDWFGSCDTADLVYTIKSSCNYTTPQDCENDELCTARSDLPVEYGMCRLRDDLIWQQLSQSVRWFRGGGLLGGERVVDKVAAQRGRSCGLGSELFEATAAAQAECANASTSRETCMEAGSWAPEAGGAVPLDPDKFSDVIDLVFIEEGAAMMGSGAPSAAAAALGAAAAVPIADAATASCNVAMW</sequence>
<protein>
    <submittedName>
        <fullName evidence="3">Uncharacterized protein</fullName>
    </submittedName>
</protein>
<dbReference type="AlphaFoldDB" id="D8TSE7"/>
<evidence type="ECO:0000256" key="1">
    <source>
        <dbReference type="SAM" id="MobiDB-lite"/>
    </source>
</evidence>
<organism evidence="4">
    <name type="scientific">Volvox carteri f. nagariensis</name>
    <dbReference type="NCBI Taxonomy" id="3068"/>
    <lineage>
        <taxon>Eukaryota</taxon>
        <taxon>Viridiplantae</taxon>
        <taxon>Chlorophyta</taxon>
        <taxon>core chlorophytes</taxon>
        <taxon>Chlorophyceae</taxon>
        <taxon>CS clade</taxon>
        <taxon>Chlamydomonadales</taxon>
        <taxon>Volvocaceae</taxon>
        <taxon>Volvox</taxon>
    </lineage>
</organism>
<keyword evidence="4" id="KW-1185">Reference proteome</keyword>